<reference evidence="4" key="1">
    <citation type="submission" date="2021-03" db="EMBL/GenBank/DDBJ databases">
        <title>Draft genome sequence of rust myrtle Austropuccinia psidii MF-1, a brazilian biotype.</title>
        <authorList>
            <person name="Quecine M.C."/>
            <person name="Pachon D.M.R."/>
            <person name="Bonatelli M.L."/>
            <person name="Correr F.H."/>
            <person name="Franceschini L.M."/>
            <person name="Leite T.F."/>
            <person name="Margarido G.R.A."/>
            <person name="Almeida C.A."/>
            <person name="Ferrarezi J.A."/>
            <person name="Labate C.A."/>
        </authorList>
    </citation>
    <scope>NUCLEOTIDE SEQUENCE</scope>
    <source>
        <strain evidence="4">MF-1</strain>
    </source>
</reference>
<gene>
    <name evidence="4" type="ORF">O181_026596</name>
</gene>
<comment type="caution">
    <text evidence="4">The sequence shown here is derived from an EMBL/GenBank/DDBJ whole genome shotgun (WGS) entry which is preliminary data.</text>
</comment>
<dbReference type="GO" id="GO:0003723">
    <property type="term" value="F:RNA binding"/>
    <property type="evidence" value="ECO:0007669"/>
    <property type="project" value="UniProtKB-KW"/>
</dbReference>
<accession>A0A9Q3H0N3</accession>
<evidence type="ECO:0000259" key="3">
    <source>
        <dbReference type="PROSITE" id="PS50994"/>
    </source>
</evidence>
<dbReference type="SUPFAM" id="SSF53098">
    <property type="entry name" value="Ribonuclease H-like"/>
    <property type="match status" value="1"/>
</dbReference>
<sequence>MSEDRKKERVEIKAWWPKWKQMLSKYINTYKRCQKENRIHGTNYGLLKNLEEPQHPLETINMDCVTGPFPGGKENFNACLVIVDRYSKSVRFLPCHKGNTAMNTGLTFGNNIIATCGVPRVIISDRDPKFKSEFQTNPYDILGTKLAFSTAYHPQTDGQAENNERYTHECVTLLPEIQLAYNTSLHSTTGKSPSLVEKGCNPLLPVGHLKKNLLTIHPTSNDFHNMWKKAFNTAARCIGGEKEYNKQIYDKTHKEPDFREGDQALVSTLNLNYLSGPKKRRHSFLGPFTIIILIGKNAVEVKLREEFSRKHPVFPVGLVKPYHQTAEDKLPSRSKNPTPQYKVKVEDSPGPVKKIIKARKLILNIKDHRPYLIIFKNQTADKDKWLAEYAIPDCDIHLRTFRASRWAEQAHQ</sequence>
<keyword evidence="1" id="KW-0694">RNA-binding</keyword>
<dbReference type="PANTHER" id="PTHR37984">
    <property type="entry name" value="PROTEIN CBG26694"/>
    <property type="match status" value="1"/>
</dbReference>
<dbReference type="InterPro" id="IPR001584">
    <property type="entry name" value="Integrase_cat-core"/>
</dbReference>
<dbReference type="Gene3D" id="3.30.420.10">
    <property type="entry name" value="Ribonuclease H-like superfamily/Ribonuclease H"/>
    <property type="match status" value="1"/>
</dbReference>
<feature type="region of interest" description="Disordered" evidence="2">
    <location>
        <begin position="325"/>
        <end position="344"/>
    </location>
</feature>
<dbReference type="InterPro" id="IPR012337">
    <property type="entry name" value="RNaseH-like_sf"/>
</dbReference>
<protein>
    <recommendedName>
        <fullName evidence="3">Integrase catalytic domain-containing protein</fullName>
    </recommendedName>
</protein>
<dbReference type="InterPro" id="IPR050951">
    <property type="entry name" value="Retrovirus_Pol_polyprotein"/>
</dbReference>
<dbReference type="PROSITE" id="PS50994">
    <property type="entry name" value="INTEGRASE"/>
    <property type="match status" value="1"/>
</dbReference>
<dbReference type="GO" id="GO:0005634">
    <property type="term" value="C:nucleus"/>
    <property type="evidence" value="ECO:0007669"/>
    <property type="project" value="UniProtKB-ARBA"/>
</dbReference>
<dbReference type="InterPro" id="IPR036397">
    <property type="entry name" value="RNaseH_sf"/>
</dbReference>
<dbReference type="PANTHER" id="PTHR37984:SF5">
    <property type="entry name" value="PROTEIN NYNRIN-LIKE"/>
    <property type="match status" value="1"/>
</dbReference>
<evidence type="ECO:0000256" key="2">
    <source>
        <dbReference type="SAM" id="MobiDB-lite"/>
    </source>
</evidence>
<organism evidence="4 5">
    <name type="scientific">Austropuccinia psidii MF-1</name>
    <dbReference type="NCBI Taxonomy" id="1389203"/>
    <lineage>
        <taxon>Eukaryota</taxon>
        <taxon>Fungi</taxon>
        <taxon>Dikarya</taxon>
        <taxon>Basidiomycota</taxon>
        <taxon>Pucciniomycotina</taxon>
        <taxon>Pucciniomycetes</taxon>
        <taxon>Pucciniales</taxon>
        <taxon>Sphaerophragmiaceae</taxon>
        <taxon>Austropuccinia</taxon>
    </lineage>
</organism>
<dbReference type="AlphaFoldDB" id="A0A9Q3H0N3"/>
<evidence type="ECO:0000313" key="5">
    <source>
        <dbReference type="Proteomes" id="UP000765509"/>
    </source>
</evidence>
<dbReference type="GO" id="GO:0015074">
    <property type="term" value="P:DNA integration"/>
    <property type="evidence" value="ECO:0007669"/>
    <property type="project" value="InterPro"/>
</dbReference>
<dbReference type="EMBL" id="AVOT02008858">
    <property type="protein sequence ID" value="MBW0486881.1"/>
    <property type="molecule type" value="Genomic_DNA"/>
</dbReference>
<evidence type="ECO:0000256" key="1">
    <source>
        <dbReference type="ARBA" id="ARBA00022884"/>
    </source>
</evidence>
<feature type="domain" description="Integrase catalytic" evidence="3">
    <location>
        <begin position="52"/>
        <end position="169"/>
    </location>
</feature>
<dbReference type="Proteomes" id="UP000765509">
    <property type="component" value="Unassembled WGS sequence"/>
</dbReference>
<evidence type="ECO:0000313" key="4">
    <source>
        <dbReference type="EMBL" id="MBW0486881.1"/>
    </source>
</evidence>
<proteinExistence type="predicted"/>
<keyword evidence="5" id="KW-1185">Reference proteome</keyword>
<name>A0A9Q3H0N3_9BASI</name>